<feature type="compositionally biased region" description="Basic and acidic residues" evidence="1">
    <location>
        <begin position="98"/>
        <end position="107"/>
    </location>
</feature>
<organism evidence="2 3">
    <name type="scientific">Rhynchospora breviuscula</name>
    <dbReference type="NCBI Taxonomy" id="2022672"/>
    <lineage>
        <taxon>Eukaryota</taxon>
        <taxon>Viridiplantae</taxon>
        <taxon>Streptophyta</taxon>
        <taxon>Embryophyta</taxon>
        <taxon>Tracheophyta</taxon>
        <taxon>Spermatophyta</taxon>
        <taxon>Magnoliopsida</taxon>
        <taxon>Liliopsida</taxon>
        <taxon>Poales</taxon>
        <taxon>Cyperaceae</taxon>
        <taxon>Cyperoideae</taxon>
        <taxon>Rhynchosporeae</taxon>
        <taxon>Rhynchospora</taxon>
    </lineage>
</organism>
<dbReference type="PANTHER" id="PTHR36372">
    <property type="entry name" value="EXPRESSED PROTEIN"/>
    <property type="match status" value="1"/>
</dbReference>
<keyword evidence="3" id="KW-1185">Reference proteome</keyword>
<name>A0A9Q0CHW6_9POAL</name>
<dbReference type="AlphaFoldDB" id="A0A9Q0CHW6"/>
<evidence type="ECO:0000256" key="1">
    <source>
        <dbReference type="SAM" id="MobiDB-lite"/>
    </source>
</evidence>
<sequence length="145" mass="16257">MELFGKPVIVSEHNHAIFLSSILCPDGPTPTHKCDYRCQNEHIFGNMYRCRLTGLTHICDKNCDQRILYDNHSSLCRVSGQVFPLSPLEAQAVRGVRRKLENERGEASEGGSCGFKKRRRESPFERSYGVVAPIPTQAGDGMDMS</sequence>
<proteinExistence type="predicted"/>
<feature type="region of interest" description="Disordered" evidence="1">
    <location>
        <begin position="98"/>
        <end position="145"/>
    </location>
</feature>
<evidence type="ECO:0000313" key="3">
    <source>
        <dbReference type="Proteomes" id="UP001151287"/>
    </source>
</evidence>
<dbReference type="OrthoDB" id="1839884at2759"/>
<dbReference type="EMBL" id="JAMQYH010000003">
    <property type="protein sequence ID" value="KAJ1694193.1"/>
    <property type="molecule type" value="Genomic_DNA"/>
</dbReference>
<accession>A0A9Q0CHW6</accession>
<reference evidence="2" key="1">
    <citation type="journal article" date="2022" name="Cell">
        <title>Repeat-based holocentromeres influence genome architecture and karyotype evolution.</title>
        <authorList>
            <person name="Hofstatter P.G."/>
            <person name="Thangavel G."/>
            <person name="Lux T."/>
            <person name="Neumann P."/>
            <person name="Vondrak T."/>
            <person name="Novak P."/>
            <person name="Zhang M."/>
            <person name="Costa L."/>
            <person name="Castellani M."/>
            <person name="Scott A."/>
            <person name="Toegelov H."/>
            <person name="Fuchs J."/>
            <person name="Mata-Sucre Y."/>
            <person name="Dias Y."/>
            <person name="Vanzela A.L.L."/>
            <person name="Huettel B."/>
            <person name="Almeida C.C.S."/>
            <person name="Simkova H."/>
            <person name="Souza G."/>
            <person name="Pedrosa-Harand A."/>
            <person name="Macas J."/>
            <person name="Mayer K.F.X."/>
            <person name="Houben A."/>
            <person name="Marques A."/>
        </authorList>
    </citation>
    <scope>NUCLEOTIDE SEQUENCE</scope>
    <source>
        <strain evidence="2">RhyBre1mFocal</strain>
    </source>
</reference>
<comment type="caution">
    <text evidence="2">The sequence shown here is derived from an EMBL/GenBank/DDBJ whole genome shotgun (WGS) entry which is preliminary data.</text>
</comment>
<dbReference type="Proteomes" id="UP001151287">
    <property type="component" value="Unassembled WGS sequence"/>
</dbReference>
<evidence type="ECO:0000313" key="2">
    <source>
        <dbReference type="EMBL" id="KAJ1694193.1"/>
    </source>
</evidence>
<protein>
    <submittedName>
        <fullName evidence="2">Uncharacterized protein</fullName>
    </submittedName>
</protein>
<gene>
    <name evidence="2" type="ORF">LUZ63_010891</name>
</gene>